<protein>
    <submittedName>
        <fullName evidence="2">VUT family protein</fullName>
    </submittedName>
</protein>
<name>A0A7C9VR94_9PSEU</name>
<reference evidence="2 3" key="1">
    <citation type="submission" date="2020-03" db="EMBL/GenBank/DDBJ databases">
        <title>Isolation and identification of active actinomycetes.</title>
        <authorList>
            <person name="Sun X."/>
        </authorList>
    </citation>
    <scope>NUCLEOTIDE SEQUENCE [LARGE SCALE GENOMIC DNA]</scope>
    <source>
        <strain evidence="2 3">NEAU-D13</strain>
    </source>
</reference>
<dbReference type="EMBL" id="JAAMPJ010000004">
    <property type="protein sequence ID" value="NGY60375.1"/>
    <property type="molecule type" value="Genomic_DNA"/>
</dbReference>
<sequence>MKRLLLLLTVTAYVGTVLLANLVTSQFGLIAAGFGLLVPAGTYTAALALSLRDAVQEFAGRSWVWIGIAAGTVLSVLVADGRIALASGAAFALSEFLDMMVYSRLRERSWRLALVSSNAVGSVADTVLFLWLSGFGLTATAVGGQILVKAVWVTGVCLLLGEVMRRIVVVFRKGAQSVT</sequence>
<evidence type="ECO:0000313" key="3">
    <source>
        <dbReference type="Proteomes" id="UP000481360"/>
    </source>
</evidence>
<feature type="transmembrane region" description="Helical" evidence="1">
    <location>
        <begin position="29"/>
        <end position="51"/>
    </location>
</feature>
<proteinExistence type="predicted"/>
<feature type="transmembrane region" description="Helical" evidence="1">
    <location>
        <begin position="146"/>
        <end position="164"/>
    </location>
</feature>
<organism evidence="2 3">
    <name type="scientific">Lentzea alba</name>
    <dbReference type="NCBI Taxonomy" id="2714351"/>
    <lineage>
        <taxon>Bacteria</taxon>
        <taxon>Bacillati</taxon>
        <taxon>Actinomycetota</taxon>
        <taxon>Actinomycetes</taxon>
        <taxon>Pseudonocardiales</taxon>
        <taxon>Pseudonocardiaceae</taxon>
        <taxon>Lentzea</taxon>
    </lineage>
</organism>
<evidence type="ECO:0000313" key="2">
    <source>
        <dbReference type="EMBL" id="NGY60375.1"/>
    </source>
</evidence>
<dbReference type="InterPro" id="IPR003744">
    <property type="entry name" value="YhhQ"/>
</dbReference>
<keyword evidence="1" id="KW-0812">Transmembrane</keyword>
<feature type="transmembrane region" description="Helical" evidence="1">
    <location>
        <begin position="85"/>
        <end position="105"/>
    </location>
</feature>
<keyword evidence="3" id="KW-1185">Reference proteome</keyword>
<feature type="transmembrane region" description="Helical" evidence="1">
    <location>
        <begin position="63"/>
        <end position="79"/>
    </location>
</feature>
<evidence type="ECO:0000256" key="1">
    <source>
        <dbReference type="SAM" id="Phobius"/>
    </source>
</evidence>
<keyword evidence="1" id="KW-0472">Membrane</keyword>
<keyword evidence="1" id="KW-1133">Transmembrane helix</keyword>
<dbReference type="RefSeq" id="WP_166046420.1">
    <property type="nucleotide sequence ID" value="NZ_JAAMPJ010000004.1"/>
</dbReference>
<dbReference type="AlphaFoldDB" id="A0A7C9VR94"/>
<dbReference type="Pfam" id="PF02592">
    <property type="entry name" value="Vut_1"/>
    <property type="match status" value="1"/>
</dbReference>
<comment type="caution">
    <text evidence="2">The sequence shown here is derived from an EMBL/GenBank/DDBJ whole genome shotgun (WGS) entry which is preliminary data.</text>
</comment>
<accession>A0A7C9VR94</accession>
<dbReference type="Proteomes" id="UP000481360">
    <property type="component" value="Unassembled WGS sequence"/>
</dbReference>
<gene>
    <name evidence="2" type="ORF">G7043_15710</name>
</gene>
<feature type="transmembrane region" description="Helical" evidence="1">
    <location>
        <begin position="112"/>
        <end position="134"/>
    </location>
</feature>